<dbReference type="Proteomes" id="UP000298663">
    <property type="component" value="Unassembled WGS sequence"/>
</dbReference>
<reference evidence="1 2" key="1">
    <citation type="journal article" date="2015" name="Genome Biol.">
        <title>Comparative genomics of Steinernema reveals deeply conserved gene regulatory networks.</title>
        <authorList>
            <person name="Dillman A.R."/>
            <person name="Macchietto M."/>
            <person name="Porter C.F."/>
            <person name="Rogers A."/>
            <person name="Williams B."/>
            <person name="Antoshechkin I."/>
            <person name="Lee M.M."/>
            <person name="Goodwin Z."/>
            <person name="Lu X."/>
            <person name="Lewis E.E."/>
            <person name="Goodrich-Blair H."/>
            <person name="Stock S.P."/>
            <person name="Adams B.J."/>
            <person name="Sternberg P.W."/>
            <person name="Mortazavi A."/>
        </authorList>
    </citation>
    <scope>NUCLEOTIDE SEQUENCE [LARGE SCALE GENOMIC DNA]</scope>
    <source>
        <strain evidence="1 2">ALL</strain>
    </source>
</reference>
<keyword evidence="2" id="KW-1185">Reference proteome</keyword>
<dbReference type="EMBL" id="AZBU02000003">
    <property type="protein sequence ID" value="TKR88616.1"/>
    <property type="molecule type" value="Genomic_DNA"/>
</dbReference>
<proteinExistence type="predicted"/>
<accession>A0A4U5NYF2</accession>
<name>A0A4U5NYF2_STECR</name>
<organism evidence="1 2">
    <name type="scientific">Steinernema carpocapsae</name>
    <name type="common">Entomopathogenic nematode</name>
    <dbReference type="NCBI Taxonomy" id="34508"/>
    <lineage>
        <taxon>Eukaryota</taxon>
        <taxon>Metazoa</taxon>
        <taxon>Ecdysozoa</taxon>
        <taxon>Nematoda</taxon>
        <taxon>Chromadorea</taxon>
        <taxon>Rhabditida</taxon>
        <taxon>Tylenchina</taxon>
        <taxon>Panagrolaimomorpha</taxon>
        <taxon>Strongyloidoidea</taxon>
        <taxon>Steinernematidae</taxon>
        <taxon>Steinernema</taxon>
    </lineage>
</organism>
<dbReference type="AlphaFoldDB" id="A0A4U5NYF2"/>
<evidence type="ECO:0000313" key="1">
    <source>
        <dbReference type="EMBL" id="TKR88616.1"/>
    </source>
</evidence>
<protein>
    <submittedName>
        <fullName evidence="1">Uncharacterized protein</fullName>
    </submittedName>
</protein>
<comment type="caution">
    <text evidence="1">The sequence shown here is derived from an EMBL/GenBank/DDBJ whole genome shotgun (WGS) entry which is preliminary data.</text>
</comment>
<sequence>MNQTVRSKFVDLFTWCKVSFRLGSIKFQIILNDDKHSIYNKKSFSYHLWIRLLICTLEFGGLRLCLFHHSSIRSFAYDFRVAHARA</sequence>
<reference evidence="1 2" key="2">
    <citation type="journal article" date="2019" name="G3 (Bethesda)">
        <title>Hybrid Assembly of the Genome of the Entomopathogenic Nematode Steinernema carpocapsae Identifies the X-Chromosome.</title>
        <authorList>
            <person name="Serra L."/>
            <person name="Macchietto M."/>
            <person name="Macias-Munoz A."/>
            <person name="McGill C.J."/>
            <person name="Rodriguez I.M."/>
            <person name="Rodriguez B."/>
            <person name="Murad R."/>
            <person name="Mortazavi A."/>
        </authorList>
    </citation>
    <scope>NUCLEOTIDE SEQUENCE [LARGE SCALE GENOMIC DNA]</scope>
    <source>
        <strain evidence="1 2">ALL</strain>
    </source>
</reference>
<evidence type="ECO:0000313" key="2">
    <source>
        <dbReference type="Proteomes" id="UP000298663"/>
    </source>
</evidence>
<gene>
    <name evidence="1" type="ORF">L596_012828</name>
</gene>